<sequence>MLVSRTSRTTSRGSRLFDRTGPRSSCQNRAKLLGRQLPEALESQLMLSVSNFVINEIFAHPPDSVAGDANRDGTSDAAIDEFVQIVNHGATAEDKSGWTISDGVSVRHTLPAAAVIPAGQAIVKFEGVRIMGVKLTGRPDSRHLRVQPAVFSDSHVLRGDFSVNVDSILNQPVPVKMHG</sequence>
<dbReference type="EMBL" id="CP017641">
    <property type="protein sequence ID" value="APZ93206.1"/>
    <property type="molecule type" value="Genomic_DNA"/>
</dbReference>
<evidence type="ECO:0000313" key="2">
    <source>
        <dbReference type="EMBL" id="APZ93206.1"/>
    </source>
</evidence>
<proteinExistence type="predicted"/>
<dbReference type="InterPro" id="IPR036415">
    <property type="entry name" value="Lamin_tail_dom_sf"/>
</dbReference>
<dbReference type="AlphaFoldDB" id="A0A1P8WGK8"/>
<dbReference type="SUPFAM" id="SSF74853">
    <property type="entry name" value="Lamin A/C globular tail domain"/>
    <property type="match status" value="1"/>
</dbReference>
<organism evidence="2 3">
    <name type="scientific">Fuerstiella marisgermanici</name>
    <dbReference type="NCBI Taxonomy" id="1891926"/>
    <lineage>
        <taxon>Bacteria</taxon>
        <taxon>Pseudomonadati</taxon>
        <taxon>Planctomycetota</taxon>
        <taxon>Planctomycetia</taxon>
        <taxon>Planctomycetales</taxon>
        <taxon>Planctomycetaceae</taxon>
        <taxon>Fuerstiella</taxon>
    </lineage>
</organism>
<feature type="region of interest" description="Disordered" evidence="1">
    <location>
        <begin position="1"/>
        <end position="23"/>
    </location>
</feature>
<feature type="compositionally biased region" description="Low complexity" evidence="1">
    <location>
        <begin position="1"/>
        <end position="14"/>
    </location>
</feature>
<dbReference type="Proteomes" id="UP000187735">
    <property type="component" value="Chromosome"/>
</dbReference>
<protein>
    <submittedName>
        <fullName evidence="2">Uncharacterized protein</fullName>
    </submittedName>
</protein>
<evidence type="ECO:0000256" key="1">
    <source>
        <dbReference type="SAM" id="MobiDB-lite"/>
    </source>
</evidence>
<dbReference type="KEGG" id="fmr:Fuma_02823"/>
<keyword evidence="3" id="KW-1185">Reference proteome</keyword>
<evidence type="ECO:0000313" key="3">
    <source>
        <dbReference type="Proteomes" id="UP000187735"/>
    </source>
</evidence>
<gene>
    <name evidence="2" type="ORF">Fuma_02823</name>
</gene>
<name>A0A1P8WGK8_9PLAN</name>
<reference evidence="2 3" key="1">
    <citation type="journal article" date="2016" name="Front. Microbiol.">
        <title>Fuerstia marisgermanicae gen. nov., sp. nov., an Unusual Member of the Phylum Planctomycetes from the German Wadden Sea.</title>
        <authorList>
            <person name="Kohn T."/>
            <person name="Heuer A."/>
            <person name="Jogler M."/>
            <person name="Vollmers J."/>
            <person name="Boedeker C."/>
            <person name="Bunk B."/>
            <person name="Rast P."/>
            <person name="Borchert D."/>
            <person name="Glockner I."/>
            <person name="Freese H.M."/>
            <person name="Klenk H.P."/>
            <person name="Overmann J."/>
            <person name="Kaster A.K."/>
            <person name="Rohde M."/>
            <person name="Wiegand S."/>
            <person name="Jogler C."/>
        </authorList>
    </citation>
    <scope>NUCLEOTIDE SEQUENCE [LARGE SCALE GENOMIC DNA]</scope>
    <source>
        <strain evidence="2 3">NH11</strain>
    </source>
</reference>
<accession>A0A1P8WGK8</accession>